<dbReference type="PRINTS" id="PR00038">
    <property type="entry name" value="HTHLUXR"/>
</dbReference>
<evidence type="ECO:0000256" key="1">
    <source>
        <dbReference type="ARBA" id="ARBA00022741"/>
    </source>
</evidence>
<dbReference type="GO" id="GO:0003677">
    <property type="term" value="F:DNA binding"/>
    <property type="evidence" value="ECO:0007669"/>
    <property type="project" value="InterPro"/>
</dbReference>
<dbReference type="CDD" id="cd06170">
    <property type="entry name" value="LuxR_C_like"/>
    <property type="match status" value="1"/>
</dbReference>
<dbReference type="InterPro" id="IPR000792">
    <property type="entry name" value="Tscrpt_reg_LuxR_C"/>
</dbReference>
<feature type="domain" description="HTH luxR-type" evidence="3">
    <location>
        <begin position="853"/>
        <end position="918"/>
    </location>
</feature>
<dbReference type="Gene3D" id="1.25.40.10">
    <property type="entry name" value="Tetratricopeptide repeat domain"/>
    <property type="match status" value="1"/>
</dbReference>
<dbReference type="Proteomes" id="UP000535543">
    <property type="component" value="Unassembled WGS sequence"/>
</dbReference>
<dbReference type="PANTHER" id="PTHR16305">
    <property type="entry name" value="TESTICULAR SOLUBLE ADENYLYL CYCLASE"/>
    <property type="match status" value="1"/>
</dbReference>
<keyword evidence="1" id="KW-0547">Nucleotide-binding</keyword>
<dbReference type="InterPro" id="IPR036388">
    <property type="entry name" value="WH-like_DNA-bd_sf"/>
</dbReference>
<dbReference type="InterPro" id="IPR027417">
    <property type="entry name" value="P-loop_NTPase"/>
</dbReference>
<dbReference type="Pfam" id="PF00196">
    <property type="entry name" value="GerE"/>
    <property type="match status" value="1"/>
</dbReference>
<reference evidence="4 5" key="1">
    <citation type="submission" date="2019-05" db="EMBL/GenBank/DDBJ databases">
        <authorList>
            <person name="Lee S.D."/>
        </authorList>
    </citation>
    <scope>NUCLEOTIDE SEQUENCE [LARGE SCALE GENOMIC DNA]</scope>
    <source>
        <strain evidence="4 5">YC2-7</strain>
    </source>
</reference>
<dbReference type="InterPro" id="IPR016032">
    <property type="entry name" value="Sig_transdc_resp-reg_C-effctor"/>
</dbReference>
<dbReference type="SUPFAM" id="SSF48452">
    <property type="entry name" value="TPR-like"/>
    <property type="match status" value="1"/>
</dbReference>
<dbReference type="Gene3D" id="1.10.10.10">
    <property type="entry name" value="Winged helix-like DNA-binding domain superfamily/Winged helix DNA-binding domain"/>
    <property type="match status" value="1"/>
</dbReference>
<evidence type="ECO:0000259" key="3">
    <source>
        <dbReference type="PROSITE" id="PS50043"/>
    </source>
</evidence>
<dbReference type="PROSITE" id="PS50043">
    <property type="entry name" value="HTH_LUXR_2"/>
    <property type="match status" value="1"/>
</dbReference>
<name>A0A848KPJ1_9NOCA</name>
<protein>
    <submittedName>
        <fullName evidence="4">Helix-turn-helix transcriptional regulator</fullName>
    </submittedName>
</protein>
<dbReference type="SMART" id="SM00421">
    <property type="entry name" value="HTH_LUXR"/>
    <property type="match status" value="1"/>
</dbReference>
<evidence type="ECO:0000256" key="2">
    <source>
        <dbReference type="ARBA" id="ARBA00022840"/>
    </source>
</evidence>
<dbReference type="GO" id="GO:0005524">
    <property type="term" value="F:ATP binding"/>
    <property type="evidence" value="ECO:0007669"/>
    <property type="project" value="UniProtKB-KW"/>
</dbReference>
<reference evidence="4 5" key="2">
    <citation type="submission" date="2020-06" db="EMBL/GenBank/DDBJ databases">
        <title>Antribacter stalactiti gen. nov., sp. nov., a new member of the family Nacardiaceae isolated from a cave.</title>
        <authorList>
            <person name="Kim I.S."/>
        </authorList>
    </citation>
    <scope>NUCLEOTIDE SEQUENCE [LARGE SCALE GENOMIC DNA]</scope>
    <source>
        <strain evidence="4 5">YC2-7</strain>
    </source>
</reference>
<evidence type="ECO:0000313" key="5">
    <source>
        <dbReference type="Proteomes" id="UP000535543"/>
    </source>
</evidence>
<accession>A0A848KPJ1</accession>
<dbReference type="AlphaFoldDB" id="A0A848KPJ1"/>
<gene>
    <name evidence="4" type="ORF">FGL95_24510</name>
</gene>
<dbReference type="Gene3D" id="3.40.50.300">
    <property type="entry name" value="P-loop containing nucleotide triphosphate hydrolases"/>
    <property type="match status" value="1"/>
</dbReference>
<dbReference type="InterPro" id="IPR011990">
    <property type="entry name" value="TPR-like_helical_dom_sf"/>
</dbReference>
<dbReference type="GO" id="GO:0005737">
    <property type="term" value="C:cytoplasm"/>
    <property type="evidence" value="ECO:0007669"/>
    <property type="project" value="TreeGrafter"/>
</dbReference>
<dbReference type="SUPFAM" id="SSF52540">
    <property type="entry name" value="P-loop containing nucleoside triphosphate hydrolases"/>
    <property type="match status" value="1"/>
</dbReference>
<dbReference type="EMBL" id="VCQU01000010">
    <property type="protein sequence ID" value="NMN98210.1"/>
    <property type="molecule type" value="Genomic_DNA"/>
</dbReference>
<organism evidence="4 5">
    <name type="scientific">Antrihabitans stalactiti</name>
    <dbReference type="NCBI Taxonomy" id="2584121"/>
    <lineage>
        <taxon>Bacteria</taxon>
        <taxon>Bacillati</taxon>
        <taxon>Actinomycetota</taxon>
        <taxon>Actinomycetes</taxon>
        <taxon>Mycobacteriales</taxon>
        <taxon>Nocardiaceae</taxon>
        <taxon>Antrihabitans</taxon>
    </lineage>
</organism>
<comment type="caution">
    <text evidence="4">The sequence shown here is derived from an EMBL/GenBank/DDBJ whole genome shotgun (WGS) entry which is preliminary data.</text>
</comment>
<keyword evidence="2" id="KW-0067">ATP-binding</keyword>
<dbReference type="Pfam" id="PF13191">
    <property type="entry name" value="AAA_16"/>
    <property type="match status" value="1"/>
</dbReference>
<dbReference type="GO" id="GO:0004016">
    <property type="term" value="F:adenylate cyclase activity"/>
    <property type="evidence" value="ECO:0007669"/>
    <property type="project" value="TreeGrafter"/>
</dbReference>
<evidence type="ECO:0000313" key="4">
    <source>
        <dbReference type="EMBL" id="NMN98210.1"/>
    </source>
</evidence>
<dbReference type="PROSITE" id="PS00622">
    <property type="entry name" value="HTH_LUXR_1"/>
    <property type="match status" value="1"/>
</dbReference>
<sequence length="920" mass="98058">MSESSWILLVMQAPFVGRHAESARLHAALASAANGSGRLVLISGPAGIGKSELTSQLVESASTVRTGQGYAVDDPGMPPLWPWHKVARDLPEIREALTAGTRFELFDAVAAELESLCATTGVLIVLEDLHWADSTSLALLRHIARELRRLPILVIATYRSPAGPALAEHLPDLLRSPHAQSISLSGLTAVEVRELLANSSTVPVDTAAELQVRTGGNPLYLRLLIESGADPAANPELRSLVTAQIDRLDADTRDALRAASVLGERFDPTMLPHMLNAEVSLDRATFEGIVRRIDVRSMAFSHALIRDAVYAELAPSISTVLHRRAAEALAEAAAVDTTLAGIVAGHWQRAAGPDAARHAARWALVAAQVAMTAAAYDEAAAVLESALETSPAEVDPAMVAQLTVELARAEFAAGRIADSLEHCIRAADIADRAALPELAAAAALVVHGVDSPHIVGTVDRLRSRALGMLPADAHALRARLLAHRARSAADAGNCISAREISAKALELAEKSQDSDAILDGIHARHFTLSAPQFVDERRILADRAVTVGARAEQPLAQLWGHIWNVDAGFQLGDIALVDNSLAEIEHVAQSRKLAVAWWHLHRLRAARAALVGELAIADEHAAKAQAVAEKIGDQSMISLLQAYISQKRALDGSIAPAELESYLAPLRKAPPIPIARIAVPMFYALAGDLDEARAGFEEFRHLPAVLEIGPRWAGVLHQIGVVAELVGDAEAAESVYQLFREIESPYLGDGTGAVFPGGSTAGVLGKLAFTAGHLDAAVEHFRLAVDVDGRIGSRPFVALSRVGLARALLARAAPGDIREARPLADQAAREFRRLGLSGRLREADSLAAELGRAARTPNPLTTREREVAELVADGMANRQIAAELVLSERTVETHVRSILAKLGLTNRTLIAAWALEQRQT</sequence>
<proteinExistence type="predicted"/>
<dbReference type="GO" id="GO:0006355">
    <property type="term" value="P:regulation of DNA-templated transcription"/>
    <property type="evidence" value="ECO:0007669"/>
    <property type="project" value="InterPro"/>
</dbReference>
<dbReference type="PANTHER" id="PTHR16305:SF35">
    <property type="entry name" value="TRANSCRIPTIONAL ACTIVATOR DOMAIN"/>
    <property type="match status" value="1"/>
</dbReference>
<dbReference type="InterPro" id="IPR041664">
    <property type="entry name" value="AAA_16"/>
</dbReference>
<dbReference type="SUPFAM" id="SSF46894">
    <property type="entry name" value="C-terminal effector domain of the bipartite response regulators"/>
    <property type="match status" value="1"/>
</dbReference>
<keyword evidence="5" id="KW-1185">Reference proteome</keyword>